<feature type="domain" description="PIN" evidence="6">
    <location>
        <begin position="3"/>
        <end position="125"/>
    </location>
</feature>
<comment type="cofactor">
    <cofactor evidence="5">
        <name>Mg(2+)</name>
        <dbReference type="ChEBI" id="CHEBI:18420"/>
    </cofactor>
</comment>
<dbReference type="Gene3D" id="3.40.50.1010">
    <property type="entry name" value="5'-nuclease"/>
    <property type="match status" value="1"/>
</dbReference>
<dbReference type="GO" id="GO:0000287">
    <property type="term" value="F:magnesium ion binding"/>
    <property type="evidence" value="ECO:0007669"/>
    <property type="project" value="UniProtKB-UniRule"/>
</dbReference>
<dbReference type="AlphaFoldDB" id="E1ID67"/>
<sequence>MYTLDANIFVRDASPGDPDHATCHALIAQIYQRSMVIVLPNLVLAEIAGALSRSFRDPIRARLEVDLLRDLHTIRFIPLNDALAQEAANLAADRALRGADAIYVAVARHYGCTLVSLDREQRERAAPVVRVLTPDEALAEITGSSTTGK</sequence>
<evidence type="ECO:0000256" key="2">
    <source>
        <dbReference type="ARBA" id="ARBA00022722"/>
    </source>
</evidence>
<evidence type="ECO:0000256" key="3">
    <source>
        <dbReference type="ARBA" id="ARBA00022723"/>
    </source>
</evidence>
<evidence type="ECO:0000313" key="7">
    <source>
        <dbReference type="EMBL" id="EFO80870.1"/>
    </source>
</evidence>
<protein>
    <recommendedName>
        <fullName evidence="5">Ribonuclease VapC</fullName>
        <shortName evidence="5">RNase VapC</shortName>
        <ecNumber evidence="5">3.1.-.-</ecNumber>
    </recommendedName>
    <alternativeName>
        <fullName evidence="5">Toxin VapC</fullName>
    </alternativeName>
</protein>
<feature type="binding site" evidence="5">
    <location>
        <position position="5"/>
    </location>
    <ligand>
        <name>Mg(2+)</name>
        <dbReference type="ChEBI" id="CHEBI:18420"/>
    </ligand>
</feature>
<dbReference type="Pfam" id="PF01850">
    <property type="entry name" value="PIN"/>
    <property type="match status" value="1"/>
</dbReference>
<feature type="binding site" evidence="5">
    <location>
        <position position="100"/>
    </location>
    <ligand>
        <name>Mg(2+)</name>
        <dbReference type="ChEBI" id="CHEBI:18420"/>
    </ligand>
</feature>
<dbReference type="EC" id="3.1.-.-" evidence="5"/>
<dbReference type="InterPro" id="IPR029060">
    <property type="entry name" value="PIN-like_dom_sf"/>
</dbReference>
<organism evidence="7 8">
    <name type="scientific">Oscillochloris trichoides DG-6</name>
    <dbReference type="NCBI Taxonomy" id="765420"/>
    <lineage>
        <taxon>Bacteria</taxon>
        <taxon>Bacillati</taxon>
        <taxon>Chloroflexota</taxon>
        <taxon>Chloroflexia</taxon>
        <taxon>Chloroflexales</taxon>
        <taxon>Chloroflexineae</taxon>
        <taxon>Oscillochloridaceae</taxon>
        <taxon>Oscillochloris</taxon>
    </lineage>
</organism>
<keyword evidence="1 5" id="KW-1277">Toxin-antitoxin system</keyword>
<dbReference type="InterPro" id="IPR002716">
    <property type="entry name" value="PIN_dom"/>
</dbReference>
<dbReference type="OrthoDB" id="162724at2"/>
<keyword evidence="5" id="KW-0800">Toxin</keyword>
<keyword evidence="5" id="KW-0460">Magnesium</keyword>
<dbReference type="InterPro" id="IPR022907">
    <property type="entry name" value="VapC_family"/>
</dbReference>
<dbReference type="eggNOG" id="COG1848">
    <property type="taxonomic scope" value="Bacteria"/>
</dbReference>
<evidence type="ECO:0000256" key="5">
    <source>
        <dbReference type="HAMAP-Rule" id="MF_00265"/>
    </source>
</evidence>
<comment type="caution">
    <text evidence="7">The sequence shown here is derived from an EMBL/GenBank/DDBJ whole genome shotgun (WGS) entry which is preliminary data.</text>
</comment>
<reference evidence="7 8" key="1">
    <citation type="journal article" date="2011" name="J. Bacteriol.">
        <title>Draft genome sequence of the anoxygenic filamentous phototrophic bacterium Oscillochloris trichoides subsp. DG-6.</title>
        <authorList>
            <person name="Kuznetsov B.B."/>
            <person name="Ivanovsky R.N."/>
            <person name="Keppen O.I."/>
            <person name="Sukhacheva M.V."/>
            <person name="Bumazhkin B.K."/>
            <person name="Patutina E.O."/>
            <person name="Beletsky A.V."/>
            <person name="Mardanov A.V."/>
            <person name="Baslerov R.V."/>
            <person name="Panteleeva A.N."/>
            <person name="Kolganova T.V."/>
            <person name="Ravin N.V."/>
            <person name="Skryabin K.G."/>
        </authorList>
    </citation>
    <scope>NUCLEOTIDE SEQUENCE [LARGE SCALE GENOMIC DNA]</scope>
    <source>
        <strain evidence="7 8">DG-6</strain>
    </source>
</reference>
<dbReference type="GO" id="GO:0004540">
    <property type="term" value="F:RNA nuclease activity"/>
    <property type="evidence" value="ECO:0007669"/>
    <property type="project" value="InterPro"/>
</dbReference>
<evidence type="ECO:0000256" key="1">
    <source>
        <dbReference type="ARBA" id="ARBA00022649"/>
    </source>
</evidence>
<keyword evidence="2 5" id="KW-0540">Nuclease</keyword>
<keyword evidence="4 5" id="KW-0378">Hydrolase</keyword>
<proteinExistence type="inferred from homology"/>
<dbReference type="GO" id="GO:0016787">
    <property type="term" value="F:hydrolase activity"/>
    <property type="evidence" value="ECO:0007669"/>
    <property type="project" value="UniProtKB-KW"/>
</dbReference>
<dbReference type="HOGENOM" id="CLU_151920_0_0_0"/>
<evidence type="ECO:0000259" key="6">
    <source>
        <dbReference type="Pfam" id="PF01850"/>
    </source>
</evidence>
<dbReference type="Proteomes" id="UP000054010">
    <property type="component" value="Unassembled WGS sequence"/>
</dbReference>
<accession>E1ID67</accession>
<dbReference type="SUPFAM" id="SSF88723">
    <property type="entry name" value="PIN domain-like"/>
    <property type="match status" value="1"/>
</dbReference>
<comment type="similarity">
    <text evidence="5">Belongs to the PINc/VapC protein family.</text>
</comment>
<evidence type="ECO:0000313" key="8">
    <source>
        <dbReference type="Proteomes" id="UP000054010"/>
    </source>
</evidence>
<dbReference type="EMBL" id="ADVR01000037">
    <property type="protein sequence ID" value="EFO80870.1"/>
    <property type="molecule type" value="Genomic_DNA"/>
</dbReference>
<evidence type="ECO:0000256" key="4">
    <source>
        <dbReference type="ARBA" id="ARBA00022801"/>
    </source>
</evidence>
<dbReference type="GO" id="GO:0090729">
    <property type="term" value="F:toxin activity"/>
    <property type="evidence" value="ECO:0007669"/>
    <property type="project" value="UniProtKB-KW"/>
</dbReference>
<comment type="function">
    <text evidence="5">Toxic component of a toxin-antitoxin (TA) system. An RNase.</text>
</comment>
<keyword evidence="3 5" id="KW-0479">Metal-binding</keyword>
<keyword evidence="8" id="KW-1185">Reference proteome</keyword>
<dbReference type="HAMAP" id="MF_00265">
    <property type="entry name" value="VapC_Nob1"/>
    <property type="match status" value="1"/>
</dbReference>
<gene>
    <name evidence="5" type="primary">vapC</name>
    <name evidence="7" type="ORF">OSCT_1268</name>
</gene>
<name>E1ID67_9CHLR</name>